<dbReference type="EMBL" id="CAJOAX010028187">
    <property type="protein sequence ID" value="CAF4234009.1"/>
    <property type="molecule type" value="Genomic_DNA"/>
</dbReference>
<feature type="domain" description="Lariat debranching enzyme C-terminal" evidence="1">
    <location>
        <begin position="2"/>
        <end position="21"/>
    </location>
</feature>
<dbReference type="Proteomes" id="UP000663823">
    <property type="component" value="Unassembled WGS sequence"/>
</dbReference>
<organism evidence="2 3">
    <name type="scientific">Rotaria sordida</name>
    <dbReference type="NCBI Taxonomy" id="392033"/>
    <lineage>
        <taxon>Eukaryota</taxon>
        <taxon>Metazoa</taxon>
        <taxon>Spiralia</taxon>
        <taxon>Gnathifera</taxon>
        <taxon>Rotifera</taxon>
        <taxon>Eurotatoria</taxon>
        <taxon>Bdelloidea</taxon>
        <taxon>Philodinida</taxon>
        <taxon>Philodinidae</taxon>
        <taxon>Rotaria</taxon>
    </lineage>
</organism>
<evidence type="ECO:0000313" key="3">
    <source>
        <dbReference type="Proteomes" id="UP000663823"/>
    </source>
</evidence>
<feature type="non-terminal residue" evidence="2">
    <location>
        <position position="1"/>
    </location>
</feature>
<dbReference type="Pfam" id="PF05011">
    <property type="entry name" value="DBR1"/>
    <property type="match status" value="1"/>
</dbReference>
<proteinExistence type="predicted"/>
<reference evidence="2" key="1">
    <citation type="submission" date="2021-02" db="EMBL/GenBank/DDBJ databases">
        <authorList>
            <person name="Nowell W R."/>
        </authorList>
    </citation>
    <scope>NUCLEOTIDE SEQUENCE</scope>
</reference>
<name>A0A820DKT5_9BILA</name>
<evidence type="ECO:0000313" key="2">
    <source>
        <dbReference type="EMBL" id="CAF4234009.1"/>
    </source>
</evidence>
<accession>A0A820DKT5</accession>
<dbReference type="InterPro" id="IPR007708">
    <property type="entry name" value="DBR1_C"/>
</dbReference>
<comment type="caution">
    <text evidence="2">The sequence shown here is derived from an EMBL/GenBank/DDBJ whole genome shotgun (WGS) entry which is preliminary data.</text>
</comment>
<sequence>GQLTRFLALDKCLPGRDFLQVS</sequence>
<dbReference type="AlphaFoldDB" id="A0A820DKT5"/>
<protein>
    <recommendedName>
        <fullName evidence="1">Lariat debranching enzyme C-terminal domain-containing protein</fullName>
    </recommendedName>
</protein>
<dbReference type="GO" id="GO:0006397">
    <property type="term" value="P:mRNA processing"/>
    <property type="evidence" value="ECO:0007669"/>
    <property type="project" value="InterPro"/>
</dbReference>
<evidence type="ECO:0000259" key="1">
    <source>
        <dbReference type="Pfam" id="PF05011"/>
    </source>
</evidence>
<dbReference type="GO" id="GO:0016788">
    <property type="term" value="F:hydrolase activity, acting on ester bonds"/>
    <property type="evidence" value="ECO:0007669"/>
    <property type="project" value="InterPro"/>
</dbReference>
<gene>
    <name evidence="2" type="ORF">OTI717_LOCUS39844</name>
</gene>